<evidence type="ECO:0000259" key="4">
    <source>
        <dbReference type="PROSITE" id="PS50887"/>
    </source>
</evidence>
<dbReference type="SUPFAM" id="SSF141868">
    <property type="entry name" value="EAL domain-like"/>
    <property type="match status" value="1"/>
</dbReference>
<dbReference type="SMART" id="SM00267">
    <property type="entry name" value="GGDEF"/>
    <property type="match status" value="1"/>
</dbReference>
<dbReference type="CDD" id="cd01949">
    <property type="entry name" value="GGDEF"/>
    <property type="match status" value="1"/>
</dbReference>
<organism evidence="5 6">
    <name type="scientific">Psychrosphaera haliotis</name>
    <dbReference type="NCBI Taxonomy" id="555083"/>
    <lineage>
        <taxon>Bacteria</taxon>
        <taxon>Pseudomonadati</taxon>
        <taxon>Pseudomonadota</taxon>
        <taxon>Gammaproteobacteria</taxon>
        <taxon>Alteromonadales</taxon>
        <taxon>Pseudoalteromonadaceae</taxon>
        <taxon>Psychrosphaera</taxon>
    </lineage>
</organism>
<dbReference type="PROSITE" id="PS50113">
    <property type="entry name" value="PAC"/>
    <property type="match status" value="1"/>
</dbReference>
<dbReference type="SUPFAM" id="SSF55785">
    <property type="entry name" value="PYP-like sensor domain (PAS domain)"/>
    <property type="match status" value="1"/>
</dbReference>
<feature type="domain" description="EAL" evidence="3">
    <location>
        <begin position="629"/>
        <end position="879"/>
    </location>
</feature>
<reference evidence="5 6" key="1">
    <citation type="submission" date="2019-11" db="EMBL/GenBank/DDBJ databases">
        <title>P. haliotis isolates from Z. marina roots.</title>
        <authorList>
            <person name="Cohen M."/>
            <person name="Jospin G."/>
            <person name="Eisen J.A."/>
            <person name="Coil D.A."/>
        </authorList>
    </citation>
    <scope>NUCLEOTIDE SEQUENCE [LARGE SCALE GENOMIC DNA]</scope>
    <source>
        <strain evidence="5 6">UCD-MCMsp1aY</strain>
    </source>
</reference>
<dbReference type="PROSITE" id="PS50883">
    <property type="entry name" value="EAL"/>
    <property type="match status" value="1"/>
</dbReference>
<dbReference type="InterPro" id="IPR000014">
    <property type="entry name" value="PAS"/>
</dbReference>
<comment type="caution">
    <text evidence="5">The sequence shown here is derived from an EMBL/GenBank/DDBJ whole genome shotgun (WGS) entry which is preliminary data.</text>
</comment>
<gene>
    <name evidence="5" type="ORF">GNP35_07335</name>
</gene>
<evidence type="ECO:0000259" key="3">
    <source>
        <dbReference type="PROSITE" id="PS50883"/>
    </source>
</evidence>
<keyword evidence="1" id="KW-1133">Transmembrane helix</keyword>
<dbReference type="Gene3D" id="3.20.20.450">
    <property type="entry name" value="EAL domain"/>
    <property type="match status" value="1"/>
</dbReference>
<evidence type="ECO:0000256" key="1">
    <source>
        <dbReference type="SAM" id="Phobius"/>
    </source>
</evidence>
<evidence type="ECO:0000259" key="2">
    <source>
        <dbReference type="PROSITE" id="PS50113"/>
    </source>
</evidence>
<name>A0A6N8F6T4_9GAMM</name>
<accession>A0A6N8F6T4</accession>
<dbReference type="CDD" id="cd01948">
    <property type="entry name" value="EAL"/>
    <property type="match status" value="1"/>
</dbReference>
<keyword evidence="6" id="KW-1185">Reference proteome</keyword>
<dbReference type="PROSITE" id="PS50887">
    <property type="entry name" value="GGDEF"/>
    <property type="match status" value="1"/>
</dbReference>
<dbReference type="InterPro" id="IPR043128">
    <property type="entry name" value="Rev_trsase/Diguanyl_cyclase"/>
</dbReference>
<dbReference type="InterPro" id="IPR001633">
    <property type="entry name" value="EAL_dom"/>
</dbReference>
<evidence type="ECO:0000313" key="6">
    <source>
        <dbReference type="Proteomes" id="UP000439994"/>
    </source>
</evidence>
<keyword evidence="1" id="KW-0812">Transmembrane</keyword>
<dbReference type="AlphaFoldDB" id="A0A6N8F6T4"/>
<feature type="domain" description="GGDEF" evidence="4">
    <location>
        <begin position="487"/>
        <end position="620"/>
    </location>
</feature>
<dbReference type="InterPro" id="IPR029787">
    <property type="entry name" value="Nucleotide_cyclase"/>
</dbReference>
<dbReference type="InterPro" id="IPR035965">
    <property type="entry name" value="PAS-like_dom_sf"/>
</dbReference>
<dbReference type="Gene3D" id="3.30.70.270">
    <property type="match status" value="1"/>
</dbReference>
<dbReference type="CDD" id="cd00130">
    <property type="entry name" value="PAS"/>
    <property type="match status" value="1"/>
</dbReference>
<dbReference type="Gene3D" id="3.30.450.20">
    <property type="entry name" value="PAS domain"/>
    <property type="match status" value="2"/>
</dbReference>
<dbReference type="PANTHER" id="PTHR44757:SF2">
    <property type="entry name" value="BIOFILM ARCHITECTURE MAINTENANCE PROTEIN MBAA"/>
    <property type="match status" value="1"/>
</dbReference>
<dbReference type="InterPro" id="IPR052155">
    <property type="entry name" value="Biofilm_reg_signaling"/>
</dbReference>
<dbReference type="OrthoDB" id="8553030at2"/>
<proteinExistence type="predicted"/>
<dbReference type="SUPFAM" id="SSF55073">
    <property type="entry name" value="Nucleotide cyclase"/>
    <property type="match status" value="1"/>
</dbReference>
<evidence type="ECO:0000313" key="5">
    <source>
        <dbReference type="EMBL" id="MUH72306.1"/>
    </source>
</evidence>
<dbReference type="Proteomes" id="UP000439994">
    <property type="component" value="Unassembled WGS sequence"/>
</dbReference>
<dbReference type="NCBIfam" id="TIGR00254">
    <property type="entry name" value="GGDEF"/>
    <property type="match status" value="1"/>
</dbReference>
<keyword evidence="1" id="KW-0472">Membrane</keyword>
<dbReference type="SMART" id="SM00052">
    <property type="entry name" value="EAL"/>
    <property type="match status" value="1"/>
</dbReference>
<dbReference type="EMBL" id="WOCD01000003">
    <property type="protein sequence ID" value="MUH72306.1"/>
    <property type="molecule type" value="Genomic_DNA"/>
</dbReference>
<sequence>MMLEESQNLRQATLAQSTASIRKKITQLEMQIKDLSLSVYANTNVSDAAIRALLSEEKVESFDVTFKSPDSLKVKRKESLERNLFVNSKNKFEPWSSYLVDDKNEVRFEYQAPVYSNQKLVGVLSGAININKDEILSYFTKTNVKVFIHNQYGDLVYHPDFGVKYIRSSDAYGINILAGSARREPLMQFINSNIAQSPHSFFMDLGNKYLASTWHLPELSWFIVAYENEQHLLAPQQKAFIEFITFAAIALILVFVLTYLLSMLIISRPLQVMTNLVNSPDQVSDLRLLGKQDDELADLSEAIYQQLYQLNRTRQLDLKTIGDLESKLADSKGFAQVIAHSDNAIVTLGLDYCIMTSDIKMAGLIHSNDECLKDVSYFEFVHPHMAFIKEQIKNELRRKQSWRGELILKPKGSDDEVWVNCSITSVRDDLGTVIRYVVSQQDISSIKDSQNKIERLVYTDDLTNLSNRTFFVAQLEKLVEISKRGRYDFALIYFDVDDFKKVNDLYGHEVGDLLLKELSTRLSAELRNEDTLARMSGDEFAMLLGGIKSEQDVIVKAHAILAAASLPFTIKGKVINSGVSIGVTMSTTDSQDPELLLQHADLAMYEAKSLGKSSYHFYTKALNDATRLRIQMESELAKAIDKQELELVFQPKVNSKSMELVGFEALLRWHNDTLGFVSPANFIPLAEQSNLILKIGSWVIEQAAEFVSQQNKKVPVSINLSAKQFESGKVTSELKAIIEQYGIKPSLLEVEITESSLMTDVEDAIRQLYSIQALGVGISIDDFGTGYSSLAYIKRFPVETLKIDRSFIKDIPDDESDMEITAAIIAMSQKLGLEVIAEGAETQAQVDYLAQNGCYLIQGYFYSKPLSAADAHAWQPNKEQN</sequence>
<dbReference type="Pfam" id="PF00990">
    <property type="entry name" value="GGDEF"/>
    <property type="match status" value="1"/>
</dbReference>
<feature type="domain" description="PAC" evidence="2">
    <location>
        <begin position="402"/>
        <end position="455"/>
    </location>
</feature>
<dbReference type="Pfam" id="PF00563">
    <property type="entry name" value="EAL"/>
    <property type="match status" value="1"/>
</dbReference>
<feature type="transmembrane region" description="Helical" evidence="1">
    <location>
        <begin position="243"/>
        <end position="266"/>
    </location>
</feature>
<dbReference type="PANTHER" id="PTHR44757">
    <property type="entry name" value="DIGUANYLATE CYCLASE DGCP"/>
    <property type="match status" value="1"/>
</dbReference>
<dbReference type="InterPro" id="IPR035919">
    <property type="entry name" value="EAL_sf"/>
</dbReference>
<dbReference type="InterPro" id="IPR000160">
    <property type="entry name" value="GGDEF_dom"/>
</dbReference>
<dbReference type="InterPro" id="IPR000700">
    <property type="entry name" value="PAS-assoc_C"/>
</dbReference>
<protein>
    <submittedName>
        <fullName evidence="5">EAL domain-containing protein</fullName>
    </submittedName>
</protein>